<evidence type="ECO:0000313" key="2">
    <source>
        <dbReference type="Proteomes" id="UP000188836"/>
    </source>
</evidence>
<gene>
    <name evidence="1" type="ORF">B0T46_12205</name>
</gene>
<dbReference type="Proteomes" id="UP000188836">
    <property type="component" value="Unassembled WGS sequence"/>
</dbReference>
<proteinExistence type="predicted"/>
<dbReference type="AlphaFoldDB" id="A0A1V2TG14"/>
<reference evidence="1 2" key="1">
    <citation type="journal article" date="2016" name="Antonie Van Leeuwenhoek">
        <title>Nocardia donostiensis sp. nov., isolated from human respiratory specimens.</title>
        <authorList>
            <person name="Ercibengoa M."/>
            <person name="Bell M."/>
            <person name="Marimon J.M."/>
            <person name="Humrighouse B."/>
            <person name="Klenk H.P."/>
            <person name="Potter G."/>
            <person name="Perez-Trallero E."/>
        </authorList>
    </citation>
    <scope>NUCLEOTIDE SEQUENCE [LARGE SCALE GENOMIC DNA]</scope>
    <source>
        <strain evidence="1 2">X1655</strain>
    </source>
</reference>
<dbReference type="EMBL" id="MUMY01000009">
    <property type="protein sequence ID" value="ONM48459.1"/>
    <property type="molecule type" value="Genomic_DNA"/>
</dbReference>
<comment type="caution">
    <text evidence="1">The sequence shown here is derived from an EMBL/GenBank/DDBJ whole genome shotgun (WGS) entry which is preliminary data.</text>
</comment>
<evidence type="ECO:0000313" key="1">
    <source>
        <dbReference type="EMBL" id="ONM48459.1"/>
    </source>
</evidence>
<dbReference type="OrthoDB" id="4564681at2"/>
<sequence length="232" mass="25274">MPTAFRDPCIPDGEKSVYSVRLADRPQGFEMTNIVAGAVDGYRATLEACLGSGNPGGTDLALTIEQRFKRVGERLRAEHYRAETRAGGTLVSREEANFLDTHHLQFGGAPAPFPLNVMPIAAGLTLLRGLDFAEGHAETIDVWLAFSVHWPLIVRVEKRVTTEVPAGSVPCWQVRLRPGFAQVNTFLDKVIGGILPPFVAHFAEAAPHRLVRLSFPTQLALSGPRTLLEVVS</sequence>
<name>A0A1V2TG14_9NOCA</name>
<accession>A0A1V2TG14</accession>
<keyword evidence="2" id="KW-1185">Reference proteome</keyword>
<protein>
    <submittedName>
        <fullName evidence="1">Uncharacterized protein</fullName>
    </submittedName>
</protein>
<organism evidence="1 2">
    <name type="scientific">Nocardia donostiensis</name>
    <dbReference type="NCBI Taxonomy" id="1538463"/>
    <lineage>
        <taxon>Bacteria</taxon>
        <taxon>Bacillati</taxon>
        <taxon>Actinomycetota</taxon>
        <taxon>Actinomycetes</taxon>
        <taxon>Mycobacteriales</taxon>
        <taxon>Nocardiaceae</taxon>
        <taxon>Nocardia</taxon>
    </lineage>
</organism>
<dbReference type="RefSeq" id="WP_077116716.1">
    <property type="nucleotide sequence ID" value="NZ_MUKP01000030.1"/>
</dbReference>
<dbReference type="STRING" id="1538463.B0T36_05000"/>